<reference evidence="7 8" key="1">
    <citation type="submission" date="2017-02" db="EMBL/GenBank/DDBJ databases">
        <title>Genomic diversity within the haloalkaliphilic genus Thioalkalivibrio.</title>
        <authorList>
            <person name="Ahn A.-C."/>
            <person name="Meier-Kolthoff J."/>
            <person name="Overmars L."/>
            <person name="Richter M."/>
            <person name="Woyke T."/>
            <person name="Sorokin D.Y."/>
            <person name="Muyzer G."/>
        </authorList>
    </citation>
    <scope>NUCLEOTIDE SEQUENCE [LARGE SCALE GENOMIC DNA]</scope>
    <source>
        <strain evidence="7 8">HL17</strain>
    </source>
</reference>
<accession>A0A1V3A2B2</accession>
<feature type="region of interest" description="Disordered" evidence="5">
    <location>
        <begin position="167"/>
        <end position="196"/>
    </location>
</feature>
<evidence type="ECO:0000256" key="1">
    <source>
        <dbReference type="ARBA" id="ARBA00004141"/>
    </source>
</evidence>
<feature type="transmembrane region" description="Helical" evidence="6">
    <location>
        <begin position="31"/>
        <end position="52"/>
    </location>
</feature>
<protein>
    <submittedName>
        <fullName evidence="7">Colicin V production CvpA</fullName>
    </submittedName>
</protein>
<keyword evidence="4 6" id="KW-0472">Membrane</keyword>
<feature type="transmembrane region" description="Helical" evidence="6">
    <location>
        <begin position="64"/>
        <end position="89"/>
    </location>
</feature>
<dbReference type="EMBL" id="MUZR01000002">
    <property type="protein sequence ID" value="OOC11471.1"/>
    <property type="molecule type" value="Genomic_DNA"/>
</dbReference>
<dbReference type="GO" id="GO:0009403">
    <property type="term" value="P:toxin biosynthetic process"/>
    <property type="evidence" value="ECO:0007669"/>
    <property type="project" value="InterPro"/>
</dbReference>
<comment type="subcellular location">
    <subcellularLocation>
        <location evidence="1">Membrane</location>
        <topology evidence="1">Multi-pass membrane protein</topology>
    </subcellularLocation>
</comment>
<proteinExistence type="predicted"/>
<dbReference type="OrthoDB" id="9810601at2"/>
<evidence type="ECO:0000256" key="6">
    <source>
        <dbReference type="SAM" id="Phobius"/>
    </source>
</evidence>
<sequence>MNWIDLVIIALIAVSGVISLFRGFVRETFSLATWIVGVWVGIRFAADVAVILPDAVPDETVRLAIGFAVLFIAVLIVGGLLGVLAGKLVKGTGLTGTDRALGIIFGALRGVVLVAMLVFLASLTLMPEEGWWERSMLIPHFERVVDWMLGLLPEDWREHLEGLLSGGETDAGAHGEAPFPFESGVEPDAGPPDTPQ</sequence>
<organism evidence="7 8">
    <name type="scientific">Thioalkalivibrio halophilus</name>
    <dbReference type="NCBI Taxonomy" id="252474"/>
    <lineage>
        <taxon>Bacteria</taxon>
        <taxon>Pseudomonadati</taxon>
        <taxon>Pseudomonadota</taxon>
        <taxon>Gammaproteobacteria</taxon>
        <taxon>Chromatiales</taxon>
        <taxon>Ectothiorhodospiraceae</taxon>
        <taxon>Thioalkalivibrio</taxon>
    </lineage>
</organism>
<keyword evidence="3 6" id="KW-1133">Transmembrane helix</keyword>
<evidence type="ECO:0000256" key="4">
    <source>
        <dbReference type="ARBA" id="ARBA00023136"/>
    </source>
</evidence>
<keyword evidence="2 6" id="KW-0812">Transmembrane</keyword>
<evidence type="ECO:0000313" key="7">
    <source>
        <dbReference type="EMBL" id="OOC11471.1"/>
    </source>
</evidence>
<dbReference type="STRING" id="252474.B1A74_00450"/>
<feature type="transmembrane region" description="Helical" evidence="6">
    <location>
        <begin position="6"/>
        <end position="24"/>
    </location>
</feature>
<feature type="transmembrane region" description="Helical" evidence="6">
    <location>
        <begin position="101"/>
        <end position="126"/>
    </location>
</feature>
<dbReference type="AlphaFoldDB" id="A0A1V3A2B2"/>
<evidence type="ECO:0000256" key="2">
    <source>
        <dbReference type="ARBA" id="ARBA00022692"/>
    </source>
</evidence>
<evidence type="ECO:0000256" key="5">
    <source>
        <dbReference type="SAM" id="MobiDB-lite"/>
    </source>
</evidence>
<dbReference type="InterPro" id="IPR052719">
    <property type="entry name" value="CvpA-like"/>
</dbReference>
<name>A0A1V3A2B2_9GAMM</name>
<keyword evidence="8" id="KW-1185">Reference proteome</keyword>
<dbReference type="InterPro" id="IPR003825">
    <property type="entry name" value="Colicin-V_CvpA"/>
</dbReference>
<dbReference type="PANTHER" id="PTHR36926:SF1">
    <property type="entry name" value="COLICIN V PRODUCTION PROTEIN"/>
    <property type="match status" value="1"/>
</dbReference>
<gene>
    <name evidence="7" type="ORF">B1A74_00450</name>
</gene>
<dbReference type="RefSeq" id="WP_077243452.1">
    <property type="nucleotide sequence ID" value="NZ_MUZR01000002.1"/>
</dbReference>
<dbReference type="Proteomes" id="UP000189177">
    <property type="component" value="Unassembled WGS sequence"/>
</dbReference>
<dbReference type="PANTHER" id="PTHR36926">
    <property type="entry name" value="COLICIN V PRODUCTION PROTEIN"/>
    <property type="match status" value="1"/>
</dbReference>
<dbReference type="Pfam" id="PF02674">
    <property type="entry name" value="Colicin_V"/>
    <property type="match status" value="1"/>
</dbReference>
<evidence type="ECO:0000256" key="3">
    <source>
        <dbReference type="ARBA" id="ARBA00022989"/>
    </source>
</evidence>
<evidence type="ECO:0000313" key="8">
    <source>
        <dbReference type="Proteomes" id="UP000189177"/>
    </source>
</evidence>
<comment type="caution">
    <text evidence="7">The sequence shown here is derived from an EMBL/GenBank/DDBJ whole genome shotgun (WGS) entry which is preliminary data.</text>
</comment>
<dbReference type="GO" id="GO:0016020">
    <property type="term" value="C:membrane"/>
    <property type="evidence" value="ECO:0007669"/>
    <property type="project" value="UniProtKB-SubCell"/>
</dbReference>